<evidence type="ECO:0000256" key="1">
    <source>
        <dbReference type="SAM" id="MobiDB-lite"/>
    </source>
</evidence>
<feature type="transmembrane region" description="Helical" evidence="2">
    <location>
        <begin position="141"/>
        <end position="166"/>
    </location>
</feature>
<protein>
    <submittedName>
        <fullName evidence="3">Uncharacterized protein</fullName>
    </submittedName>
</protein>
<feature type="compositionally biased region" description="Basic and acidic residues" evidence="1">
    <location>
        <begin position="46"/>
        <end position="59"/>
    </location>
</feature>
<gene>
    <name evidence="3" type="ORF">BCR34DRAFT_485989</name>
</gene>
<feature type="region of interest" description="Disordered" evidence="1">
    <location>
        <begin position="1"/>
        <end position="59"/>
    </location>
</feature>
<evidence type="ECO:0000313" key="3">
    <source>
        <dbReference type="EMBL" id="ORY10276.1"/>
    </source>
</evidence>
<dbReference type="Proteomes" id="UP000193144">
    <property type="component" value="Unassembled WGS sequence"/>
</dbReference>
<feature type="transmembrane region" description="Helical" evidence="2">
    <location>
        <begin position="210"/>
        <end position="227"/>
    </location>
</feature>
<dbReference type="OrthoDB" id="5381672at2759"/>
<feature type="transmembrane region" description="Helical" evidence="2">
    <location>
        <begin position="70"/>
        <end position="94"/>
    </location>
</feature>
<keyword evidence="4" id="KW-1185">Reference proteome</keyword>
<evidence type="ECO:0000313" key="4">
    <source>
        <dbReference type="Proteomes" id="UP000193144"/>
    </source>
</evidence>
<proteinExistence type="predicted"/>
<evidence type="ECO:0000256" key="2">
    <source>
        <dbReference type="SAM" id="Phobius"/>
    </source>
</evidence>
<dbReference type="AlphaFoldDB" id="A0A1Y1ZJ77"/>
<accession>A0A1Y1ZJ77</accession>
<reference evidence="3 4" key="1">
    <citation type="submission" date="2016-07" db="EMBL/GenBank/DDBJ databases">
        <title>Pervasive Adenine N6-methylation of Active Genes in Fungi.</title>
        <authorList>
            <consortium name="DOE Joint Genome Institute"/>
            <person name="Mondo S.J."/>
            <person name="Dannebaum R.O."/>
            <person name="Kuo R.C."/>
            <person name="Labutti K."/>
            <person name="Haridas S."/>
            <person name="Kuo A."/>
            <person name="Salamov A."/>
            <person name="Ahrendt S.R."/>
            <person name="Lipzen A."/>
            <person name="Sullivan W."/>
            <person name="Andreopoulos W.B."/>
            <person name="Clum A."/>
            <person name="Lindquist E."/>
            <person name="Daum C."/>
            <person name="Ramamoorthy G.K."/>
            <person name="Gryganskyi A."/>
            <person name="Culley D."/>
            <person name="Magnuson J.K."/>
            <person name="James T.Y."/>
            <person name="O'Malley M.A."/>
            <person name="Stajich J.E."/>
            <person name="Spatafora J.W."/>
            <person name="Visel A."/>
            <person name="Grigoriev I.V."/>
        </authorList>
    </citation>
    <scope>NUCLEOTIDE SEQUENCE [LARGE SCALE GENOMIC DNA]</scope>
    <source>
        <strain evidence="3 4">CBS 115471</strain>
    </source>
</reference>
<keyword evidence="2" id="KW-1133">Transmembrane helix</keyword>
<keyword evidence="2" id="KW-0472">Membrane</keyword>
<keyword evidence="2" id="KW-0812">Transmembrane</keyword>
<sequence length="492" mass="54934">MSHDGSAPSIGQQSRQPRRRASDGDGRPGTETPAEDLTERLLSNGRNREGIEVEPEPEKQTLTKLHRSTYIVYIVILYVAASLVAWVITCILVSRPMTLQHYDVWLGEEQMGRGKKYDLSWNFTAKGLYQKSETWFQTARVLQSIVSVLTIPVASAVCGSATVVYAQRGKSSKNLSLGQLVLLADKTWSDPLTINDLLINRSHQSYASKLLVLAILLHLLGSIIAPLQQVLLGSKTIHIPTGPQKVVKLADLPNQWRSNKDTDGTEEIIDDLNIVVVRTRAALETAINTQTQAQLWPGADFTCDTTNGPVDVDLPYFCGRGAILGDMSKLHDPFLAELPSDYHTGLIQQFIPRVNSTATYEQIPETEFPRGCEKVYGAFYADYQNTTYSDNQDDTTWGVQVCMPNDNTQPPWEFNRDRQDFTEHLYLNITLAGFNYDKPSSVRRINTISYAKITVHTTAGYFELPNYKNQGVAGPLLDRDPFMNGDCSHDCV</sequence>
<dbReference type="EMBL" id="MCFA01000075">
    <property type="protein sequence ID" value="ORY10276.1"/>
    <property type="molecule type" value="Genomic_DNA"/>
</dbReference>
<name>A0A1Y1ZJ77_9PLEO</name>
<feature type="non-terminal residue" evidence="3">
    <location>
        <position position="492"/>
    </location>
</feature>
<organism evidence="3 4">
    <name type="scientific">Clohesyomyces aquaticus</name>
    <dbReference type="NCBI Taxonomy" id="1231657"/>
    <lineage>
        <taxon>Eukaryota</taxon>
        <taxon>Fungi</taxon>
        <taxon>Dikarya</taxon>
        <taxon>Ascomycota</taxon>
        <taxon>Pezizomycotina</taxon>
        <taxon>Dothideomycetes</taxon>
        <taxon>Pleosporomycetidae</taxon>
        <taxon>Pleosporales</taxon>
        <taxon>Lindgomycetaceae</taxon>
        <taxon>Clohesyomyces</taxon>
    </lineage>
</organism>
<comment type="caution">
    <text evidence="3">The sequence shown here is derived from an EMBL/GenBank/DDBJ whole genome shotgun (WGS) entry which is preliminary data.</text>
</comment>